<evidence type="ECO:0000313" key="8">
    <source>
        <dbReference type="Proteomes" id="UP000479043"/>
    </source>
</evidence>
<proteinExistence type="predicted"/>
<dbReference type="InterPro" id="IPR028202">
    <property type="entry name" value="Reductase_C"/>
</dbReference>
<sequence length="410" mass="42782">MTHIGIVGAGQAGAALAAKLRALNFDGQISLIGEETAPPYQRPPLSKKYMSGDMALERLYLRPESFYAEQGFDLRTGCRVSGLDAATRTLVLENGDSLTCDAIALCTGAPPIRLPAAIGGDLGGVYVMRTLADADAMAPEFVAGRHVLIVGGGYIGLEAAAVAASKGLKVTLVEMAPRILARVASAETADYFRALHEGHGVEILESTGLSGLTGTDGRVTAATLSDGRQIEVDFVIAGIGVRPATELAETAGLVLENGIAVDGFGETSAAGIFAAGDCASFPYGTGRLRLESVPNAIDHAEAVAASIMGQGVPYVPRPWFWSDQYDVKLQIAGLNTGFDTVIRRPGDKPGSQSHWYFAGDRLLSVDALNDPRAYMTGKRLIEAGNSPLRDAVADPETPLKSLPLATGLAA</sequence>
<dbReference type="Pfam" id="PF07992">
    <property type="entry name" value="Pyr_redox_2"/>
    <property type="match status" value="1"/>
</dbReference>
<organism evidence="7 8">
    <name type="scientific">Thalassovita mangrovi</name>
    <dbReference type="NCBI Taxonomy" id="2692236"/>
    <lineage>
        <taxon>Bacteria</taxon>
        <taxon>Pseudomonadati</taxon>
        <taxon>Pseudomonadota</taxon>
        <taxon>Alphaproteobacteria</taxon>
        <taxon>Rhodobacterales</taxon>
        <taxon>Roseobacteraceae</taxon>
        <taxon>Thalassovita</taxon>
    </lineage>
</organism>
<reference evidence="7 8" key="1">
    <citation type="submission" date="2020-01" db="EMBL/GenBank/DDBJ databases">
        <authorList>
            <person name="Chen S."/>
        </authorList>
    </citation>
    <scope>NUCLEOTIDE SEQUENCE [LARGE SCALE GENOMIC DNA]</scope>
    <source>
        <strain evidence="7 8">GS-10</strain>
    </source>
</reference>
<dbReference type="GO" id="GO:0016651">
    <property type="term" value="F:oxidoreductase activity, acting on NAD(P)H"/>
    <property type="evidence" value="ECO:0007669"/>
    <property type="project" value="TreeGrafter"/>
</dbReference>
<evidence type="ECO:0000256" key="3">
    <source>
        <dbReference type="ARBA" id="ARBA00022827"/>
    </source>
</evidence>
<dbReference type="Pfam" id="PF14759">
    <property type="entry name" value="Reductase_C"/>
    <property type="match status" value="1"/>
</dbReference>
<protein>
    <submittedName>
        <fullName evidence="7">FAD-dependent oxidoreductase</fullName>
    </submittedName>
</protein>
<keyword evidence="4" id="KW-0560">Oxidoreductase</keyword>
<dbReference type="EMBL" id="WWEN01000002">
    <property type="protein sequence ID" value="MYM54494.1"/>
    <property type="molecule type" value="Genomic_DNA"/>
</dbReference>
<comment type="caution">
    <text evidence="7">The sequence shown here is derived from an EMBL/GenBank/DDBJ whole genome shotgun (WGS) entry which is preliminary data.</text>
</comment>
<dbReference type="GO" id="GO:0005737">
    <property type="term" value="C:cytoplasm"/>
    <property type="evidence" value="ECO:0007669"/>
    <property type="project" value="TreeGrafter"/>
</dbReference>
<dbReference type="PANTHER" id="PTHR43557">
    <property type="entry name" value="APOPTOSIS-INDUCING FACTOR 1"/>
    <property type="match status" value="1"/>
</dbReference>
<dbReference type="PRINTS" id="PR00368">
    <property type="entry name" value="FADPNR"/>
</dbReference>
<dbReference type="AlphaFoldDB" id="A0A6L8LEM1"/>
<keyword evidence="2" id="KW-0285">Flavoprotein</keyword>
<evidence type="ECO:0000256" key="4">
    <source>
        <dbReference type="ARBA" id="ARBA00023002"/>
    </source>
</evidence>
<dbReference type="InterPro" id="IPR050446">
    <property type="entry name" value="FAD-oxidoreductase/Apoptosis"/>
</dbReference>
<dbReference type="InterPro" id="IPR036188">
    <property type="entry name" value="FAD/NAD-bd_sf"/>
</dbReference>
<dbReference type="RefSeq" id="WP_160972184.1">
    <property type="nucleotide sequence ID" value="NZ_WWEN01000002.1"/>
</dbReference>
<dbReference type="Proteomes" id="UP000479043">
    <property type="component" value="Unassembled WGS sequence"/>
</dbReference>
<evidence type="ECO:0000256" key="1">
    <source>
        <dbReference type="ARBA" id="ARBA00001974"/>
    </source>
</evidence>
<keyword evidence="8" id="KW-1185">Reference proteome</keyword>
<dbReference type="PRINTS" id="PR00411">
    <property type="entry name" value="PNDRDTASEI"/>
</dbReference>
<dbReference type="InterPro" id="IPR023753">
    <property type="entry name" value="FAD/NAD-binding_dom"/>
</dbReference>
<dbReference type="Gene3D" id="3.50.50.60">
    <property type="entry name" value="FAD/NAD(P)-binding domain"/>
    <property type="match status" value="2"/>
</dbReference>
<accession>A0A6L8LEM1</accession>
<dbReference type="Gene3D" id="3.30.390.30">
    <property type="match status" value="1"/>
</dbReference>
<dbReference type="SUPFAM" id="SSF51905">
    <property type="entry name" value="FAD/NAD(P)-binding domain"/>
    <property type="match status" value="2"/>
</dbReference>
<dbReference type="SUPFAM" id="SSF55424">
    <property type="entry name" value="FAD/NAD-linked reductases, dimerisation (C-terminal) domain"/>
    <property type="match status" value="1"/>
</dbReference>
<comment type="cofactor">
    <cofactor evidence="1">
        <name>FAD</name>
        <dbReference type="ChEBI" id="CHEBI:57692"/>
    </cofactor>
</comment>
<evidence type="ECO:0000259" key="5">
    <source>
        <dbReference type="Pfam" id="PF07992"/>
    </source>
</evidence>
<dbReference type="InterPro" id="IPR016156">
    <property type="entry name" value="FAD/NAD-linked_Rdtase_dimer_sf"/>
</dbReference>
<gene>
    <name evidence="7" type="ORF">GR167_04205</name>
</gene>
<name>A0A6L8LEM1_9RHOB</name>
<keyword evidence="3" id="KW-0274">FAD</keyword>
<dbReference type="PANTHER" id="PTHR43557:SF2">
    <property type="entry name" value="RIESKE DOMAIN-CONTAINING PROTEIN-RELATED"/>
    <property type="match status" value="1"/>
</dbReference>
<evidence type="ECO:0000259" key="6">
    <source>
        <dbReference type="Pfam" id="PF14759"/>
    </source>
</evidence>
<feature type="domain" description="FAD/NAD(P)-binding" evidence="5">
    <location>
        <begin position="4"/>
        <end position="300"/>
    </location>
</feature>
<feature type="domain" description="Reductase C-terminal" evidence="6">
    <location>
        <begin position="319"/>
        <end position="402"/>
    </location>
</feature>
<evidence type="ECO:0000256" key="2">
    <source>
        <dbReference type="ARBA" id="ARBA00022630"/>
    </source>
</evidence>
<evidence type="ECO:0000313" key="7">
    <source>
        <dbReference type="EMBL" id="MYM54494.1"/>
    </source>
</evidence>